<gene>
    <name evidence="1" type="ORF">LEP1GSC060_3001</name>
</gene>
<dbReference type="EMBL" id="AOHC02000037">
    <property type="protein sequence ID" value="EMY77341.1"/>
    <property type="molecule type" value="Genomic_DNA"/>
</dbReference>
<dbReference type="AlphaFoldDB" id="N1WAP9"/>
<reference evidence="1" key="1">
    <citation type="submission" date="2013-03" db="EMBL/GenBank/DDBJ databases">
        <authorList>
            <person name="Harkins D.M."/>
            <person name="Durkin A.S."/>
            <person name="Brinkac L.M."/>
            <person name="Haft D.H."/>
            <person name="Selengut J.D."/>
            <person name="Sanka R."/>
            <person name="DePew J."/>
            <person name="Purushe J."/>
            <person name="Hartskeerl R.A."/>
            <person name="Ahmed A."/>
            <person name="van der Linden H."/>
            <person name="Goris M.G.A."/>
            <person name="Vinetz J.M."/>
            <person name="Sutton G.G."/>
            <person name="Nierman W.C."/>
            <person name="Fouts D.E."/>
        </authorList>
    </citation>
    <scope>NUCLEOTIDE SEQUENCE [LARGE SCALE GENOMIC DNA]</scope>
    <source>
        <strain evidence="1">ICFT</strain>
    </source>
</reference>
<organism evidence="1 2">
    <name type="scientific">Leptospira weilii serovar Ranarum str. ICFT</name>
    <dbReference type="NCBI Taxonomy" id="1218598"/>
    <lineage>
        <taxon>Bacteria</taxon>
        <taxon>Pseudomonadati</taxon>
        <taxon>Spirochaetota</taxon>
        <taxon>Spirochaetia</taxon>
        <taxon>Leptospirales</taxon>
        <taxon>Leptospiraceae</taxon>
        <taxon>Leptospira</taxon>
    </lineage>
</organism>
<accession>N1WAP9</accession>
<sequence>MFQTTLIKKPKETKLPSALGLKKCETMSVCFNEQLMSAF</sequence>
<protein>
    <submittedName>
        <fullName evidence="1">Uncharacterized protein</fullName>
    </submittedName>
</protein>
<comment type="caution">
    <text evidence="1">The sequence shown here is derived from an EMBL/GenBank/DDBJ whole genome shotgun (WGS) entry which is preliminary data.</text>
</comment>
<evidence type="ECO:0000313" key="2">
    <source>
        <dbReference type="Proteomes" id="UP000012313"/>
    </source>
</evidence>
<keyword evidence="2" id="KW-1185">Reference proteome</keyword>
<proteinExistence type="predicted"/>
<dbReference type="Proteomes" id="UP000012313">
    <property type="component" value="Unassembled WGS sequence"/>
</dbReference>
<name>N1WAP9_9LEPT</name>
<evidence type="ECO:0000313" key="1">
    <source>
        <dbReference type="EMBL" id="EMY77341.1"/>
    </source>
</evidence>